<evidence type="ECO:0000256" key="1">
    <source>
        <dbReference type="SAM" id="MobiDB-lite"/>
    </source>
</evidence>
<gene>
    <name evidence="2" type="ORF">Anapl_07870</name>
</gene>
<dbReference type="EMBL" id="KB742730">
    <property type="protein sequence ID" value="EOB05016.1"/>
    <property type="molecule type" value="Genomic_DNA"/>
</dbReference>
<evidence type="ECO:0000313" key="3">
    <source>
        <dbReference type="Proteomes" id="UP000296049"/>
    </source>
</evidence>
<dbReference type="Proteomes" id="UP000296049">
    <property type="component" value="Unassembled WGS sequence"/>
</dbReference>
<feature type="compositionally biased region" description="Polar residues" evidence="1">
    <location>
        <begin position="162"/>
        <end position="176"/>
    </location>
</feature>
<protein>
    <submittedName>
        <fullName evidence="2">Uncharacterized protein</fullName>
    </submittedName>
</protein>
<feature type="region of interest" description="Disordered" evidence="1">
    <location>
        <begin position="154"/>
        <end position="176"/>
    </location>
</feature>
<accession>R0K4K9</accession>
<proteinExistence type="predicted"/>
<dbReference type="AlphaFoldDB" id="R0K4K9"/>
<reference evidence="3" key="1">
    <citation type="journal article" date="2013" name="Nat. Genet.">
        <title>The duck genome and transcriptome provide insight into an avian influenza virus reservoir species.</title>
        <authorList>
            <person name="Huang Y."/>
            <person name="Li Y."/>
            <person name="Burt D.W."/>
            <person name="Chen H."/>
            <person name="Zhang Y."/>
            <person name="Qian W."/>
            <person name="Kim H."/>
            <person name="Gan S."/>
            <person name="Zhao Y."/>
            <person name="Li J."/>
            <person name="Yi K."/>
            <person name="Feng H."/>
            <person name="Zhu P."/>
            <person name="Li B."/>
            <person name="Liu Q."/>
            <person name="Fairley S."/>
            <person name="Magor K.E."/>
            <person name="Du Z."/>
            <person name="Hu X."/>
            <person name="Goodman L."/>
            <person name="Tafer H."/>
            <person name="Vignal A."/>
            <person name="Lee T."/>
            <person name="Kim K.W."/>
            <person name="Sheng Z."/>
            <person name="An Y."/>
            <person name="Searle S."/>
            <person name="Herrero J."/>
            <person name="Groenen M.A."/>
            <person name="Crooijmans R.P."/>
            <person name="Faraut T."/>
            <person name="Cai Q."/>
            <person name="Webster R.G."/>
            <person name="Aldridge J.R."/>
            <person name="Warren W.C."/>
            <person name="Bartschat S."/>
            <person name="Kehr S."/>
            <person name="Marz M."/>
            <person name="Stadler P.F."/>
            <person name="Smith J."/>
            <person name="Kraus R.H."/>
            <person name="Zhao Y."/>
            <person name="Ren L."/>
            <person name="Fei J."/>
            <person name="Morisson M."/>
            <person name="Kaiser P."/>
            <person name="Griffin D.K."/>
            <person name="Rao M."/>
            <person name="Pitel F."/>
            <person name="Wang J."/>
            <person name="Li N."/>
        </authorList>
    </citation>
    <scope>NUCLEOTIDE SEQUENCE [LARGE SCALE GENOMIC DNA]</scope>
</reference>
<feature type="region of interest" description="Disordered" evidence="1">
    <location>
        <begin position="199"/>
        <end position="225"/>
    </location>
</feature>
<name>R0K4K9_ANAPL</name>
<evidence type="ECO:0000313" key="2">
    <source>
        <dbReference type="EMBL" id="EOB05016.1"/>
    </source>
</evidence>
<keyword evidence="3" id="KW-1185">Reference proteome</keyword>
<feature type="compositionally biased region" description="Polar residues" evidence="1">
    <location>
        <begin position="208"/>
        <end position="225"/>
    </location>
</feature>
<sequence>MESSEREVQTAQQWSEYGPSTMTEGELLLNTRGTGFKESIFGSLFSDLHTNPKIWRVKSKDLIQNPASTAALVEVPAQLSTTELATWAGTLAPVKGCLATHEAALNHTSKPGRLTAKCTNELTPAQISLIQYNVICGTAHYVKRDELSHHSKAVPAEAAGGSCSSPVPSDDMQQLGVTTETPPLLSAGIQDLILEAKPTTAEKKQRGGSCTTLQGDSSQSGKGQPTAGTLGPYLCDSLLGLPAASARGTVNDISKAHFSFCLHSFSASLLSLQLQQHPYTPAVKLTRFASSMNF</sequence>
<organism evidence="2 3">
    <name type="scientific">Anas platyrhynchos</name>
    <name type="common">Mallard</name>
    <name type="synonym">Anas boschas</name>
    <dbReference type="NCBI Taxonomy" id="8839"/>
    <lineage>
        <taxon>Eukaryota</taxon>
        <taxon>Metazoa</taxon>
        <taxon>Chordata</taxon>
        <taxon>Craniata</taxon>
        <taxon>Vertebrata</taxon>
        <taxon>Euteleostomi</taxon>
        <taxon>Archelosauria</taxon>
        <taxon>Archosauria</taxon>
        <taxon>Dinosauria</taxon>
        <taxon>Saurischia</taxon>
        <taxon>Theropoda</taxon>
        <taxon>Coelurosauria</taxon>
        <taxon>Aves</taxon>
        <taxon>Neognathae</taxon>
        <taxon>Galloanserae</taxon>
        <taxon>Anseriformes</taxon>
        <taxon>Anatidae</taxon>
        <taxon>Anatinae</taxon>
        <taxon>Anas</taxon>
    </lineage>
</organism>